<dbReference type="Gene3D" id="3.40.630.30">
    <property type="match status" value="1"/>
</dbReference>
<dbReference type="PANTHER" id="PTHR43877">
    <property type="entry name" value="AMINOALKYLPHOSPHONATE N-ACETYLTRANSFERASE-RELATED-RELATED"/>
    <property type="match status" value="1"/>
</dbReference>
<name>A0A8D5UFD6_9BACL</name>
<proteinExistence type="predicted"/>
<gene>
    <name evidence="4" type="ORF">JIR001_21000</name>
</gene>
<protein>
    <submittedName>
        <fullName evidence="4">GNAT family N-acetyltransferase</fullName>
    </submittedName>
</protein>
<reference evidence="4" key="2">
    <citation type="journal article" date="2021" name="Microbiol. Resour. Announc.">
        <title>Complete Genome Sequence of Polycladomyces abyssicola JIR-001T, Isolated from Hemipelagic Sediment in Deep Seawater.</title>
        <authorList>
            <person name="Tsubouchi T."/>
            <person name="Kaneko Y."/>
        </authorList>
    </citation>
    <scope>NUCLEOTIDE SEQUENCE</scope>
    <source>
        <strain evidence="4">JIR-001</strain>
    </source>
</reference>
<organism evidence="4 5">
    <name type="scientific">Polycladomyces abyssicola</name>
    <dbReference type="NCBI Taxonomy" id="1125966"/>
    <lineage>
        <taxon>Bacteria</taxon>
        <taxon>Bacillati</taxon>
        <taxon>Bacillota</taxon>
        <taxon>Bacilli</taxon>
        <taxon>Bacillales</taxon>
        <taxon>Thermoactinomycetaceae</taxon>
        <taxon>Polycladomyces</taxon>
    </lineage>
</organism>
<sequence length="147" mass="17233">MKQTETDIREARTPEELEEVHRIRRKVFVDEQQMPRIMEKDRHDESATQLLAYDADRPVGTLRLRWMDPKTAKIERVAVLPELRGTGIGRSMLESVESYAKRKGAKRLVLSAQWHARPFYEKLGYRAEGNPYEELGVTHIWMNKKLA</sequence>
<evidence type="ECO:0000256" key="1">
    <source>
        <dbReference type="ARBA" id="ARBA00022679"/>
    </source>
</evidence>
<dbReference type="EMBL" id="AP024601">
    <property type="protein sequence ID" value="BCU82317.1"/>
    <property type="molecule type" value="Genomic_DNA"/>
</dbReference>
<dbReference type="InterPro" id="IPR016181">
    <property type="entry name" value="Acyl_CoA_acyltransferase"/>
</dbReference>
<evidence type="ECO:0000259" key="3">
    <source>
        <dbReference type="PROSITE" id="PS51186"/>
    </source>
</evidence>
<dbReference type="PROSITE" id="PS51186">
    <property type="entry name" value="GNAT"/>
    <property type="match status" value="1"/>
</dbReference>
<dbReference type="AlphaFoldDB" id="A0A8D5UFD6"/>
<dbReference type="SUPFAM" id="SSF55729">
    <property type="entry name" value="Acyl-CoA N-acyltransferases (Nat)"/>
    <property type="match status" value="1"/>
</dbReference>
<dbReference type="Proteomes" id="UP000677436">
    <property type="component" value="Chromosome"/>
</dbReference>
<dbReference type="RefSeq" id="WP_212772666.1">
    <property type="nucleotide sequence ID" value="NZ_AP024601.1"/>
</dbReference>
<keyword evidence="2" id="KW-0012">Acyltransferase</keyword>
<dbReference type="CDD" id="cd04301">
    <property type="entry name" value="NAT_SF"/>
    <property type="match status" value="1"/>
</dbReference>
<dbReference type="KEGG" id="pabs:JIR001_21000"/>
<dbReference type="InterPro" id="IPR000182">
    <property type="entry name" value="GNAT_dom"/>
</dbReference>
<accession>A0A8D5UFD6</accession>
<keyword evidence="5" id="KW-1185">Reference proteome</keyword>
<evidence type="ECO:0000256" key="2">
    <source>
        <dbReference type="ARBA" id="ARBA00023315"/>
    </source>
</evidence>
<dbReference type="Pfam" id="PF13673">
    <property type="entry name" value="Acetyltransf_10"/>
    <property type="match status" value="1"/>
</dbReference>
<evidence type="ECO:0000313" key="4">
    <source>
        <dbReference type="EMBL" id="BCU82317.1"/>
    </source>
</evidence>
<feature type="domain" description="N-acetyltransferase" evidence="3">
    <location>
        <begin position="6"/>
        <end position="147"/>
    </location>
</feature>
<dbReference type="InterPro" id="IPR050832">
    <property type="entry name" value="Bact_Acetyltransf"/>
</dbReference>
<evidence type="ECO:0000313" key="5">
    <source>
        <dbReference type="Proteomes" id="UP000677436"/>
    </source>
</evidence>
<keyword evidence="1" id="KW-0808">Transferase</keyword>
<dbReference type="GO" id="GO:0016747">
    <property type="term" value="F:acyltransferase activity, transferring groups other than amino-acyl groups"/>
    <property type="evidence" value="ECO:0007669"/>
    <property type="project" value="InterPro"/>
</dbReference>
<reference evidence="4" key="1">
    <citation type="journal article" date="2013" name="Int. J. Syst. Evol. Microbiol.">
        <title>Polycladomyces abyssicola gen. nov., sp. nov., a thermophilic filamentous bacterium isolated from hemipelagic sediment.</title>
        <authorList>
            <person name="Tsubouchi T."/>
            <person name="Shimane Y."/>
            <person name="Mori K."/>
            <person name="Usui K."/>
            <person name="Hiraki T."/>
            <person name="Tame A."/>
            <person name="Uematsu K."/>
            <person name="Maruyama T."/>
            <person name="Hatada Y."/>
        </authorList>
    </citation>
    <scope>NUCLEOTIDE SEQUENCE</scope>
    <source>
        <strain evidence="4">JIR-001</strain>
    </source>
</reference>